<evidence type="ECO:0000313" key="10">
    <source>
        <dbReference type="RefSeq" id="XP_017026856.2"/>
    </source>
</evidence>
<proteinExistence type="inferred from homology"/>
<name>A0A6P4IVF0_DROKI</name>
<organism evidence="9 10">
    <name type="scientific">Drosophila kikkawai</name>
    <name type="common">Fruit fly</name>
    <dbReference type="NCBI Taxonomy" id="30033"/>
    <lineage>
        <taxon>Eukaryota</taxon>
        <taxon>Metazoa</taxon>
        <taxon>Ecdysozoa</taxon>
        <taxon>Arthropoda</taxon>
        <taxon>Hexapoda</taxon>
        <taxon>Insecta</taxon>
        <taxon>Pterygota</taxon>
        <taxon>Neoptera</taxon>
        <taxon>Endopterygota</taxon>
        <taxon>Diptera</taxon>
        <taxon>Brachycera</taxon>
        <taxon>Muscomorpha</taxon>
        <taxon>Ephydroidea</taxon>
        <taxon>Drosophilidae</taxon>
        <taxon>Drosophila</taxon>
        <taxon>Sophophora</taxon>
    </lineage>
</organism>
<keyword evidence="4 8" id="KW-1133">Transmembrane helix</keyword>
<feature type="compositionally biased region" description="Low complexity" evidence="7">
    <location>
        <begin position="555"/>
        <end position="567"/>
    </location>
</feature>
<feature type="region of interest" description="Disordered" evidence="7">
    <location>
        <begin position="545"/>
        <end position="568"/>
    </location>
</feature>
<dbReference type="Proteomes" id="UP001652661">
    <property type="component" value="Chromosome 3L"/>
</dbReference>
<comment type="similarity">
    <text evidence="2">Belongs to the prominin family.</text>
</comment>
<protein>
    <submittedName>
        <fullName evidence="10">Prominin-like protein isoform X1</fullName>
    </submittedName>
</protein>
<evidence type="ECO:0000256" key="8">
    <source>
        <dbReference type="SAM" id="Phobius"/>
    </source>
</evidence>
<keyword evidence="3 8" id="KW-0812">Transmembrane</keyword>
<dbReference type="Pfam" id="PF05478">
    <property type="entry name" value="Prominin"/>
    <property type="match status" value="2"/>
</dbReference>
<evidence type="ECO:0000256" key="2">
    <source>
        <dbReference type="ARBA" id="ARBA00006058"/>
    </source>
</evidence>
<feature type="transmembrane region" description="Helical" evidence="8">
    <location>
        <begin position="201"/>
        <end position="227"/>
    </location>
</feature>
<evidence type="ECO:0000256" key="5">
    <source>
        <dbReference type="ARBA" id="ARBA00023136"/>
    </source>
</evidence>
<dbReference type="InterPro" id="IPR008795">
    <property type="entry name" value="Prominin"/>
</dbReference>
<dbReference type="OrthoDB" id="6229420at2759"/>
<accession>A0A6P4IVF0</accession>
<evidence type="ECO:0000256" key="7">
    <source>
        <dbReference type="SAM" id="MobiDB-lite"/>
    </source>
</evidence>
<evidence type="ECO:0000256" key="1">
    <source>
        <dbReference type="ARBA" id="ARBA00004141"/>
    </source>
</evidence>
<dbReference type="PANTHER" id="PTHR22730">
    <property type="entry name" value="PROMININ PROM PROTEIN"/>
    <property type="match status" value="1"/>
</dbReference>
<dbReference type="RefSeq" id="XP_017026856.2">
    <property type="nucleotide sequence ID" value="XM_017171367.3"/>
</dbReference>
<feature type="transmembrane region" description="Helical" evidence="8">
    <location>
        <begin position="439"/>
        <end position="463"/>
    </location>
</feature>
<keyword evidence="6" id="KW-0325">Glycoprotein</keyword>
<feature type="transmembrane region" description="Helical" evidence="8">
    <location>
        <begin position="475"/>
        <end position="498"/>
    </location>
</feature>
<feature type="transmembrane region" description="Helical" evidence="8">
    <location>
        <begin position="165"/>
        <end position="189"/>
    </location>
</feature>
<gene>
    <name evidence="10" type="primary">LOC108077837</name>
</gene>
<evidence type="ECO:0000313" key="9">
    <source>
        <dbReference type="Proteomes" id="UP001652661"/>
    </source>
</evidence>
<comment type="subcellular location">
    <subcellularLocation>
        <location evidence="1">Membrane</location>
        <topology evidence="1">Multi-pass membrane protein</topology>
    </subcellularLocation>
</comment>
<dbReference type="AlphaFoldDB" id="A0A6P4IVF0"/>
<sequence length="969" mass="111335">MIPNGLAEALMPIHNYQYHDHDYDRDHDVHNHGHYGHYHHGHYHYDDYHHHPGHYHHDDHHHHGHYHHDDHHHHGHYYRDDLHHHAHHYHNDRHHNHYDHPVRPFDPILGHSPVFYLPQSATNFLVVKHGRLPQSYISYNGLDIGVNAEIDEWRDYLAMQDGLKVLILLLLFLILAMPIMGSLYGWFYRRCRNCRTGSKRTCYFCGILLAVAALLMFFFLFFAMLAASQLTKGLEKNGRCTQRSLHRSPRDLYDPNYKDQSDAGDHAEAINDLNEVLKNLHAAKLILEEFQDELPVGKGLAIRFRDALRVVKENLKDFLTSQCNQEECGDFYRDNEIRMLDEGCLHFDRIPSAADLIKSINEILASNFVNYPLMAAKTYRNRTKNLPVAVYKDLHKDDKNLHEKFKASLVEPKVKKKKPAKAIRRFPAVALRRKLGPSWYGSMLGMLLVLMILPILLLIALVVKLYKPNVGNGLICAFLTAVFILFSIPLILVLFFLVHGFLTYNIFCAGYHQVPEKRINPIYYRSNYYPRTYNRPIFNRPIYNRPDDNPPNYNPPNENLPNDNQPNEILTDDYQPVLRSEDTLQRCAGNESLCGDLGLKEFFANMKRDILESLAKIPGNLSSICSQAAAVDRELLRNKLFSYNTSEFTQHMCRELVPEPKPGPLLELISKLGNLTRSVGSPPFLLNQTIRLQVAHKKLGQPLAAIIQRLLGKVKELDHLLSGRNESLATYMSLLLERIKQFQCRDFIDIGLDNGRNESIKSLGQTRHGHHHDDHYYDDYYNDYYYHDDYYHDDHYHDAHHYDDLYHDPSNGGSFDSYRDGLALNRLLRYKDLCRSIAYPMNAIWFWLLPFTLMLLPAISCSHYLRCYCRCCRNVCEVPCSAPCAAPCVDPSAAPCADPSATSCAASSAVSCAAPCAAPCAASCVSPCAAPCASPCCTLPMEFPDCTHCRYLPVIDETNVDQLNFNMHL</sequence>
<evidence type="ECO:0000256" key="4">
    <source>
        <dbReference type="ARBA" id="ARBA00022989"/>
    </source>
</evidence>
<keyword evidence="5 8" id="KW-0472">Membrane</keyword>
<keyword evidence="9" id="KW-1185">Reference proteome</keyword>
<dbReference type="PANTHER" id="PTHR22730:SF1">
    <property type="entry name" value="PROMININ-LIKE PROTEIN"/>
    <property type="match status" value="1"/>
</dbReference>
<feature type="transmembrane region" description="Helical" evidence="8">
    <location>
        <begin position="844"/>
        <end position="865"/>
    </location>
</feature>
<evidence type="ECO:0000256" key="3">
    <source>
        <dbReference type="ARBA" id="ARBA00022692"/>
    </source>
</evidence>
<evidence type="ECO:0000256" key="6">
    <source>
        <dbReference type="ARBA" id="ARBA00023180"/>
    </source>
</evidence>
<dbReference type="GeneID" id="108077837"/>
<dbReference type="GO" id="GO:0016020">
    <property type="term" value="C:membrane"/>
    <property type="evidence" value="ECO:0007669"/>
    <property type="project" value="UniProtKB-SubCell"/>
</dbReference>
<reference evidence="10" key="1">
    <citation type="submission" date="2025-08" db="UniProtKB">
        <authorList>
            <consortium name="RefSeq"/>
        </authorList>
    </citation>
    <scope>IDENTIFICATION</scope>
    <source>
        <strain evidence="10">14028-0561.14</strain>
        <tissue evidence="10">Whole fly</tissue>
    </source>
</reference>